<dbReference type="NCBIfam" id="TIGR04057">
    <property type="entry name" value="SusC_RagA_signa"/>
    <property type="match status" value="1"/>
</dbReference>
<evidence type="ECO:0000256" key="2">
    <source>
        <dbReference type="PROSITE-ProRule" id="PRU01360"/>
    </source>
</evidence>
<dbReference type="GO" id="GO:0044718">
    <property type="term" value="P:siderophore transmembrane transport"/>
    <property type="evidence" value="ECO:0007669"/>
    <property type="project" value="TreeGrafter"/>
</dbReference>
<reference evidence="3" key="1">
    <citation type="submission" date="2009-11" db="EMBL/GenBank/DDBJ databases">
        <authorList>
            <person name="Weinstock G."/>
            <person name="Sodergren E."/>
            <person name="Clifton S."/>
            <person name="Fulton L."/>
            <person name="Fulton B."/>
            <person name="Courtney L."/>
            <person name="Fronick C."/>
            <person name="Harrison M."/>
            <person name="Strong C."/>
            <person name="Farmer C."/>
            <person name="Delahaunty K."/>
            <person name="Markovic C."/>
            <person name="Hall O."/>
            <person name="Minx P."/>
            <person name="Tomlinson C."/>
            <person name="Mitreva M."/>
            <person name="Nelson J."/>
            <person name="Hou S."/>
            <person name="Wollam A."/>
            <person name="Pepin K.H."/>
            <person name="Johnson M."/>
            <person name="Bhonagiri V."/>
            <person name="Nash W.E."/>
            <person name="Warren W."/>
            <person name="Chinwalla A."/>
            <person name="Mardis E.R."/>
            <person name="Wilson R.K."/>
        </authorList>
    </citation>
    <scope>NUCLEOTIDE SEQUENCE [LARGE SCALE GENOMIC DNA]</scope>
    <source>
        <strain evidence="3">DSM 18205</strain>
    </source>
</reference>
<comment type="similarity">
    <text evidence="2">Belongs to the TonB-dependent receptor family.</text>
</comment>
<keyword evidence="2" id="KW-1134">Transmembrane beta strand</keyword>
<dbReference type="HOGENOM" id="CLU_004317_3_2_10"/>
<organism evidence="3 4">
    <name type="scientific">Segatella copri DSM 18205</name>
    <dbReference type="NCBI Taxonomy" id="537011"/>
    <lineage>
        <taxon>Bacteria</taxon>
        <taxon>Pseudomonadati</taxon>
        <taxon>Bacteroidota</taxon>
        <taxon>Bacteroidia</taxon>
        <taxon>Bacteroidales</taxon>
        <taxon>Prevotellaceae</taxon>
        <taxon>Segatella</taxon>
    </lineage>
</organism>
<dbReference type="GO" id="GO:0009279">
    <property type="term" value="C:cell outer membrane"/>
    <property type="evidence" value="ECO:0007669"/>
    <property type="project" value="UniProtKB-SubCell"/>
</dbReference>
<keyword evidence="2" id="KW-0998">Cell outer membrane</keyword>
<comment type="subcellular location">
    <subcellularLocation>
        <location evidence="2">Cell outer membrane</location>
        <topology evidence="2">Multi-pass membrane protein</topology>
    </subcellularLocation>
</comment>
<protein>
    <submittedName>
        <fullName evidence="3">TonB-dependent receptor plug domain protein</fullName>
    </submittedName>
</protein>
<dbReference type="Pfam" id="PF13715">
    <property type="entry name" value="CarbopepD_reg_2"/>
    <property type="match status" value="1"/>
</dbReference>
<dbReference type="Pfam" id="PF07715">
    <property type="entry name" value="Plug"/>
    <property type="match status" value="1"/>
</dbReference>
<proteinExistence type="inferred from homology"/>
<dbReference type="InterPro" id="IPR023997">
    <property type="entry name" value="TonB-dep_OMP_SusC/RagA_CS"/>
</dbReference>
<dbReference type="PROSITE" id="PS52016">
    <property type="entry name" value="TONB_DEPENDENT_REC_3"/>
    <property type="match status" value="1"/>
</dbReference>
<keyword evidence="2" id="KW-0472">Membrane</keyword>
<gene>
    <name evidence="3" type="ORF">PREVCOP_05862</name>
</gene>
<keyword evidence="1" id="KW-0732">Signal</keyword>
<evidence type="ECO:0000313" key="4">
    <source>
        <dbReference type="Proteomes" id="UP000004477"/>
    </source>
</evidence>
<dbReference type="OrthoDB" id="721000at2"/>
<evidence type="ECO:0000256" key="1">
    <source>
        <dbReference type="ARBA" id="ARBA00022729"/>
    </source>
</evidence>
<dbReference type="AlphaFoldDB" id="D1PF55"/>
<dbReference type="PANTHER" id="PTHR30069">
    <property type="entry name" value="TONB-DEPENDENT OUTER MEMBRANE RECEPTOR"/>
    <property type="match status" value="1"/>
</dbReference>
<dbReference type="GO" id="GO:0015344">
    <property type="term" value="F:siderophore uptake transmembrane transporter activity"/>
    <property type="evidence" value="ECO:0007669"/>
    <property type="project" value="TreeGrafter"/>
</dbReference>
<sequence length="364" mass="38686">MMKQVKIKLPLRALTLASGLLLTVSSFAQSNAIKGQVKDASGEPVMGATITVNGKAVGITDMDGNFSVDAAPGTNLTFTYLGMTPQTVKAANNMSITLADDSKALNEVVVIGYGVAKKNDLTGSVTAIKPDDMNHGLQTNAQDMISGKIAGVNVISNDGAPGSGAQIRIRGGSSLNASNDPLIVIDGLAMDNYGVKGLSNPLSMVNPNDIESFTVLKDASATAIYGSRASNGVIIITTKKGRSGQAPKVSYSGNMSISTKKKTFDVMSGPEYREFIKNLYGEKSAAYKALGYYTYDKETISPIIKDDKITGYKSEFNQVGEQQFADTNWQDEIYRTAISHDHNITIQGGLTHIAAVFDEKLKDS</sequence>
<dbReference type="InterPro" id="IPR012910">
    <property type="entry name" value="Plug_dom"/>
</dbReference>
<keyword evidence="2" id="KW-0812">Transmembrane</keyword>
<keyword evidence="4" id="KW-1185">Reference proteome</keyword>
<dbReference type="Gene3D" id="2.60.40.1120">
    <property type="entry name" value="Carboxypeptidase-like, regulatory domain"/>
    <property type="match status" value="1"/>
</dbReference>
<dbReference type="STRING" id="537011.PREVCOP_05862"/>
<comment type="caution">
    <text evidence="3">The sequence shown here is derived from an EMBL/GenBank/DDBJ whole genome shotgun (WGS) entry which is preliminary data.</text>
</comment>
<dbReference type="FunFam" id="2.170.130.10:FF:000009">
    <property type="entry name" value="SusC/RagA family TonB-linked outer membrane protein"/>
    <property type="match status" value="1"/>
</dbReference>
<dbReference type="Proteomes" id="UP000004477">
    <property type="component" value="Unassembled WGS sequence"/>
</dbReference>
<dbReference type="EMBL" id="ACBX02000032">
    <property type="protein sequence ID" value="EFB34693.1"/>
    <property type="molecule type" value="Genomic_DNA"/>
</dbReference>
<dbReference type="Gene3D" id="2.170.130.10">
    <property type="entry name" value="TonB-dependent receptor, plug domain"/>
    <property type="match status" value="1"/>
</dbReference>
<name>D1PF55_9BACT</name>
<dbReference type="InterPro" id="IPR008969">
    <property type="entry name" value="CarboxyPept-like_regulatory"/>
</dbReference>
<dbReference type="PANTHER" id="PTHR30069:SF29">
    <property type="entry name" value="HEMOGLOBIN AND HEMOGLOBIN-HAPTOGLOBIN-BINDING PROTEIN 1-RELATED"/>
    <property type="match status" value="1"/>
</dbReference>
<evidence type="ECO:0000313" key="3">
    <source>
        <dbReference type="EMBL" id="EFB34693.1"/>
    </source>
</evidence>
<dbReference type="PaxDb" id="537011-PREVCOP_05862"/>
<dbReference type="InterPro" id="IPR037066">
    <property type="entry name" value="Plug_dom_sf"/>
</dbReference>
<dbReference type="SUPFAM" id="SSF56935">
    <property type="entry name" value="Porins"/>
    <property type="match status" value="1"/>
</dbReference>
<accession>D1PF55</accession>
<keyword evidence="3" id="KW-0675">Receptor</keyword>
<keyword evidence="2" id="KW-0813">Transport</keyword>
<dbReference type="SUPFAM" id="SSF49464">
    <property type="entry name" value="Carboxypeptidase regulatory domain-like"/>
    <property type="match status" value="1"/>
</dbReference>
<dbReference type="InterPro" id="IPR039426">
    <property type="entry name" value="TonB-dep_rcpt-like"/>
</dbReference>